<feature type="transmembrane region" description="Helical" evidence="1">
    <location>
        <begin position="261"/>
        <end position="282"/>
    </location>
</feature>
<accession>B8I0A3</accession>
<feature type="transmembrane region" description="Helical" evidence="1">
    <location>
        <begin position="13"/>
        <end position="35"/>
    </location>
</feature>
<dbReference type="EMBL" id="CP001348">
    <property type="protein sequence ID" value="ACL77429.1"/>
    <property type="molecule type" value="Genomic_DNA"/>
</dbReference>
<dbReference type="OrthoDB" id="2079042at2"/>
<evidence type="ECO:0000313" key="2">
    <source>
        <dbReference type="EMBL" id="ACL77429.1"/>
    </source>
</evidence>
<sequence length="323" mass="36678">MNLNIIGILLQHIVPWGCVGLLAAGLWFIFGASIVNMFKEVQRLKQLEKTVSATKKKSQGIIFNHIYKVLTASLSKEISDLGTYSFMIGSISLFIFSFLTALKLFNFIISLGIAIIIAASPYVLLRLKLRSVQIEGSYDANVLVPSITNEYKQHYFNMINAIENCAVREDIGSYSRKNLFRLSLALKAYYSEEDLDKAIERFVFAYNTEWAMLLGLNIKMAIHKGIVVSSGLEDILKKLKDSSEQVEVSKRYNTDAFAIKFLLIPLYIGGILFSISTFDFTLRKYFEYQFLNPIGLRTGIISFMGIIVSFISLRMIRKPKYDI</sequence>
<name>B8I0A3_RUMCH</name>
<keyword evidence="1" id="KW-0472">Membrane</keyword>
<feature type="transmembrane region" description="Helical" evidence="1">
    <location>
        <begin position="81"/>
        <end position="99"/>
    </location>
</feature>
<dbReference type="Proteomes" id="UP000001349">
    <property type="component" value="Chromosome"/>
</dbReference>
<feature type="transmembrane region" description="Helical" evidence="1">
    <location>
        <begin position="294"/>
        <end position="313"/>
    </location>
</feature>
<dbReference type="KEGG" id="cce:Ccel_3138"/>
<dbReference type="AlphaFoldDB" id="B8I0A3"/>
<evidence type="ECO:0000256" key="1">
    <source>
        <dbReference type="SAM" id="Phobius"/>
    </source>
</evidence>
<protein>
    <recommendedName>
        <fullName evidence="4">Type II secretion system protein</fullName>
    </recommendedName>
</protein>
<dbReference type="HOGENOM" id="CLU_859718_0_0_9"/>
<organism evidence="2 3">
    <name type="scientific">Ruminiclostridium cellulolyticum (strain ATCC 35319 / DSM 5812 / JCM 6584 / H10)</name>
    <name type="common">Clostridium cellulolyticum</name>
    <dbReference type="NCBI Taxonomy" id="394503"/>
    <lineage>
        <taxon>Bacteria</taxon>
        <taxon>Bacillati</taxon>
        <taxon>Bacillota</taxon>
        <taxon>Clostridia</taxon>
        <taxon>Eubacteriales</taxon>
        <taxon>Oscillospiraceae</taxon>
        <taxon>Ruminiclostridium</taxon>
    </lineage>
</organism>
<dbReference type="RefSeq" id="WP_015926487.1">
    <property type="nucleotide sequence ID" value="NC_011898.1"/>
</dbReference>
<dbReference type="STRING" id="394503.Ccel_3138"/>
<keyword evidence="1" id="KW-0812">Transmembrane</keyword>
<keyword evidence="3" id="KW-1185">Reference proteome</keyword>
<dbReference type="eggNOG" id="COG2064">
    <property type="taxonomic scope" value="Bacteria"/>
</dbReference>
<gene>
    <name evidence="2" type="ordered locus">Ccel_3138</name>
</gene>
<reference evidence="2 3" key="1">
    <citation type="submission" date="2009-01" db="EMBL/GenBank/DDBJ databases">
        <title>Complete sequence of Clostridium cellulolyticum H10.</title>
        <authorList>
            <consortium name="US DOE Joint Genome Institute"/>
            <person name="Lucas S."/>
            <person name="Copeland A."/>
            <person name="Lapidus A."/>
            <person name="Glavina del Rio T."/>
            <person name="Dalin E."/>
            <person name="Tice H."/>
            <person name="Bruce D."/>
            <person name="Goodwin L."/>
            <person name="Pitluck S."/>
            <person name="Chertkov O."/>
            <person name="Saunders E."/>
            <person name="Brettin T."/>
            <person name="Detter J.C."/>
            <person name="Han C."/>
            <person name="Larimer F."/>
            <person name="Land M."/>
            <person name="Hauser L."/>
            <person name="Kyrpides N."/>
            <person name="Ivanova N."/>
            <person name="Zhou J."/>
            <person name="Richardson P."/>
        </authorList>
    </citation>
    <scope>NUCLEOTIDE SEQUENCE [LARGE SCALE GENOMIC DNA]</scope>
    <source>
        <strain evidence="3">ATCC 35319 / DSM 5812 / JCM 6584 / H10</strain>
    </source>
</reference>
<keyword evidence="1" id="KW-1133">Transmembrane helix</keyword>
<feature type="transmembrane region" description="Helical" evidence="1">
    <location>
        <begin position="105"/>
        <end position="125"/>
    </location>
</feature>
<evidence type="ECO:0008006" key="4">
    <source>
        <dbReference type="Google" id="ProtNLM"/>
    </source>
</evidence>
<evidence type="ECO:0000313" key="3">
    <source>
        <dbReference type="Proteomes" id="UP000001349"/>
    </source>
</evidence>
<proteinExistence type="predicted"/>